<accession>A0A5K0WLU7</accession>
<dbReference type="EMBL" id="LR721775">
    <property type="protein sequence ID" value="VVV54080.1"/>
    <property type="molecule type" value="Genomic_DNA"/>
</dbReference>
<sequence>MTPTSLSFWLRPWLY</sequence>
<proteinExistence type="predicted"/>
<organism evidence="1">
    <name type="scientific">Nymphaea colorata</name>
    <name type="common">pocket water lily</name>
    <dbReference type="NCBI Taxonomy" id="210225"/>
    <lineage>
        <taxon>Eukaryota</taxon>
        <taxon>Viridiplantae</taxon>
        <taxon>Streptophyta</taxon>
        <taxon>Embryophyta</taxon>
        <taxon>Tracheophyta</taxon>
        <taxon>Spermatophyta</taxon>
        <taxon>Magnoliopsida</taxon>
        <taxon>Nymphaeales</taxon>
        <taxon>Nymphaeaceae</taxon>
        <taxon>Nymphaea</taxon>
    </lineage>
</organism>
<reference evidence="1" key="1">
    <citation type="submission" date="2019-09" db="EMBL/GenBank/DDBJ databases">
        <authorList>
            <person name="Zhang L."/>
        </authorList>
    </citation>
    <scope>NUCLEOTIDE SEQUENCE</scope>
</reference>
<protein>
    <submittedName>
        <fullName evidence="1">Uncharacterized protein</fullName>
    </submittedName>
</protein>
<name>A0A5K0WLU7_9MAGN</name>
<evidence type="ECO:0000313" key="1">
    <source>
        <dbReference type="EMBL" id="VVV54080.1"/>
    </source>
</evidence>
<gene>
    <name evidence="1" type="ORF">NYM_LOCUS5398</name>
</gene>